<evidence type="ECO:0000256" key="1">
    <source>
        <dbReference type="SAM" id="Phobius"/>
    </source>
</evidence>
<keyword evidence="1" id="KW-0812">Transmembrane</keyword>
<evidence type="ECO:0000313" key="2">
    <source>
        <dbReference type="EMBL" id="MFC5411957.1"/>
    </source>
</evidence>
<feature type="transmembrane region" description="Helical" evidence="1">
    <location>
        <begin position="201"/>
        <end position="227"/>
    </location>
</feature>
<gene>
    <name evidence="2" type="ORF">ACFPMF_21715</name>
</gene>
<dbReference type="Proteomes" id="UP001596106">
    <property type="component" value="Unassembled WGS sequence"/>
</dbReference>
<accession>A0ABW0IIF6</accession>
<feature type="transmembrane region" description="Helical" evidence="1">
    <location>
        <begin position="146"/>
        <end position="164"/>
    </location>
</feature>
<evidence type="ECO:0000313" key="3">
    <source>
        <dbReference type="Proteomes" id="UP001596106"/>
    </source>
</evidence>
<dbReference type="Pfam" id="PF04087">
    <property type="entry name" value="DUF389"/>
    <property type="match status" value="1"/>
</dbReference>
<keyword evidence="1" id="KW-1133">Transmembrane helix</keyword>
<keyword evidence="1" id="KW-0472">Membrane</keyword>
<organism evidence="2 3">
    <name type="scientific">Larkinella bovis</name>
    <dbReference type="NCBI Taxonomy" id="683041"/>
    <lineage>
        <taxon>Bacteria</taxon>
        <taxon>Pseudomonadati</taxon>
        <taxon>Bacteroidota</taxon>
        <taxon>Cytophagia</taxon>
        <taxon>Cytophagales</taxon>
        <taxon>Spirosomataceae</taxon>
        <taxon>Larkinella</taxon>
    </lineage>
</organism>
<dbReference type="PANTHER" id="PTHR20992:SF9">
    <property type="entry name" value="AT15442P-RELATED"/>
    <property type="match status" value="1"/>
</dbReference>
<sequence>MTSENPETPSTKPRSLLKSIKEFLIDRFSLEEDKEDEADVIQAISRGIEFRGVNLWTLIFAIFIASIGLNINSPAVITGAFLISPLMGPIMGIGMGVGINDLAMIMRALKNLSIAVCISLLTSTLYFFISPLHLAQSELVARTSPTAWDALVAFLGGLAGIVAGSRKEKVTNVIPGVAIATALMPPLCTAGYGIATGNLYYFAGAFYLFLINGICISLATFLIVRFLGYHQKEYATPEIERRVRQTIWIAVLIVVIPSSYLGYQIVRKTIFEESAKRFIATECNFQYRQVVNYSARFNRRQSTLEISLVGEPLPKDSIQVLHTKMPDYGLGDAKLLVKQGSFKDAEVDLNAITSTVTEQVIQYSQATIARKDRIIDSLRQAVAFNQIGSLPVADLRNELKTLMPDVQTFTASRSLVMNANATKPDTILLVYARFSRQHTQAERQRIERWLQSRTKSKKVKLLVD</sequence>
<feature type="transmembrane region" description="Helical" evidence="1">
    <location>
        <begin position="53"/>
        <end position="71"/>
    </location>
</feature>
<dbReference type="EMBL" id="JBHSMA010000009">
    <property type="protein sequence ID" value="MFC5411957.1"/>
    <property type="molecule type" value="Genomic_DNA"/>
</dbReference>
<feature type="transmembrane region" description="Helical" evidence="1">
    <location>
        <begin position="176"/>
        <end position="195"/>
    </location>
</feature>
<reference evidence="3" key="1">
    <citation type="journal article" date="2019" name="Int. J. Syst. Evol. Microbiol.">
        <title>The Global Catalogue of Microorganisms (GCM) 10K type strain sequencing project: providing services to taxonomists for standard genome sequencing and annotation.</title>
        <authorList>
            <consortium name="The Broad Institute Genomics Platform"/>
            <consortium name="The Broad Institute Genome Sequencing Center for Infectious Disease"/>
            <person name="Wu L."/>
            <person name="Ma J."/>
        </authorList>
    </citation>
    <scope>NUCLEOTIDE SEQUENCE [LARGE SCALE GENOMIC DNA]</scope>
    <source>
        <strain evidence="3">CCUG 55250</strain>
    </source>
</reference>
<keyword evidence="3" id="KW-1185">Reference proteome</keyword>
<comment type="caution">
    <text evidence="2">The sequence shown here is derived from an EMBL/GenBank/DDBJ whole genome shotgun (WGS) entry which is preliminary data.</text>
</comment>
<dbReference type="PANTHER" id="PTHR20992">
    <property type="entry name" value="AT15442P-RELATED"/>
    <property type="match status" value="1"/>
</dbReference>
<name>A0ABW0IIF6_9BACT</name>
<proteinExistence type="predicted"/>
<dbReference type="InterPro" id="IPR005240">
    <property type="entry name" value="DUF389"/>
</dbReference>
<protein>
    <submittedName>
        <fullName evidence="2">DUF389 domain-containing protein</fullName>
    </submittedName>
</protein>
<dbReference type="RefSeq" id="WP_379848989.1">
    <property type="nucleotide sequence ID" value="NZ_JBHSMA010000009.1"/>
</dbReference>
<feature type="transmembrane region" description="Helical" evidence="1">
    <location>
        <begin position="77"/>
        <end position="100"/>
    </location>
</feature>
<feature type="transmembrane region" description="Helical" evidence="1">
    <location>
        <begin position="112"/>
        <end position="134"/>
    </location>
</feature>
<feature type="transmembrane region" description="Helical" evidence="1">
    <location>
        <begin position="247"/>
        <end position="266"/>
    </location>
</feature>